<evidence type="ECO:0000256" key="3">
    <source>
        <dbReference type="ARBA" id="ARBA00023002"/>
    </source>
</evidence>
<dbReference type="Gene3D" id="3.20.20.70">
    <property type="entry name" value="Aldolase class I"/>
    <property type="match status" value="1"/>
</dbReference>
<protein>
    <submittedName>
        <fullName evidence="4">Nitronate monooxygenase</fullName>
    </submittedName>
</protein>
<proteinExistence type="predicted"/>
<sequence>MSLTTKFTETFGVEHPVVQGGMQWVGRAELVAAVANSGALGFLTALTQPTPADLAKEIERTRQLTDKPFGVNLTILPTINPPPYDEYRQVIVDSGIKIVETAGSNPEPHLPMFHDNGIKVLHKCTSVRHAVKAQKLGVDGISIDGFECAGHPGEDDIPGLVLIPAAAAKIDIPMIASGGFADARGLVAALALGADGINMGSRFMCTVESCIHQNVKEAIVAGTELDTELIFRPLRNTARVASNTVSREVVDILNKGGQFPDVQELVSGVRGKKVFDDGDLDAGIWSVGTAMGLINDIPTVEELVSRIVAEAEDLITGRLSDMVEADAEENVA</sequence>
<keyword evidence="5" id="KW-1185">Reference proteome</keyword>
<dbReference type="SUPFAM" id="SSF51412">
    <property type="entry name" value="Inosine monophosphate dehydrogenase (IMPDH)"/>
    <property type="match status" value="1"/>
</dbReference>
<evidence type="ECO:0000313" key="5">
    <source>
        <dbReference type="Proteomes" id="UP000193090"/>
    </source>
</evidence>
<gene>
    <name evidence="4" type="ORF">AWC30_08440</name>
</gene>
<dbReference type="InterPro" id="IPR004136">
    <property type="entry name" value="NMO"/>
</dbReference>
<evidence type="ECO:0000256" key="2">
    <source>
        <dbReference type="ARBA" id="ARBA00022643"/>
    </source>
</evidence>
<dbReference type="AlphaFoldDB" id="A0A1X2ELF7"/>
<comment type="caution">
    <text evidence="4">The sequence shown here is derived from an EMBL/GenBank/DDBJ whole genome shotgun (WGS) entry which is preliminary data.</text>
</comment>
<evidence type="ECO:0000313" key="4">
    <source>
        <dbReference type="EMBL" id="ORX05838.1"/>
    </source>
</evidence>
<dbReference type="CDD" id="cd04730">
    <property type="entry name" value="NPD_like"/>
    <property type="match status" value="1"/>
</dbReference>
<dbReference type="GO" id="GO:0018580">
    <property type="term" value="F:nitronate monooxygenase activity"/>
    <property type="evidence" value="ECO:0007669"/>
    <property type="project" value="InterPro"/>
</dbReference>
<dbReference type="Pfam" id="PF03060">
    <property type="entry name" value="NMO"/>
    <property type="match status" value="1"/>
</dbReference>
<dbReference type="Proteomes" id="UP000193090">
    <property type="component" value="Unassembled WGS sequence"/>
</dbReference>
<dbReference type="RefSeq" id="WP_085109678.1">
    <property type="nucleotide sequence ID" value="NZ_JACKSN010000019.1"/>
</dbReference>
<keyword evidence="4" id="KW-0503">Monooxygenase</keyword>
<dbReference type="InterPro" id="IPR013785">
    <property type="entry name" value="Aldolase_TIM"/>
</dbReference>
<keyword evidence="3" id="KW-0560">Oxidoreductase</keyword>
<dbReference type="PANTHER" id="PTHR32332:SF20">
    <property type="entry name" value="2-NITROPROPANE DIOXYGENASE-LIKE PROTEIN"/>
    <property type="match status" value="1"/>
</dbReference>
<organism evidence="4 5">
    <name type="scientific">Mycolicibacillus trivialis</name>
    <dbReference type="NCBI Taxonomy" id="1798"/>
    <lineage>
        <taxon>Bacteria</taxon>
        <taxon>Bacillati</taxon>
        <taxon>Actinomycetota</taxon>
        <taxon>Actinomycetes</taxon>
        <taxon>Mycobacteriales</taxon>
        <taxon>Mycobacteriaceae</taxon>
        <taxon>Mycolicibacillus</taxon>
    </lineage>
</organism>
<dbReference type="PANTHER" id="PTHR32332">
    <property type="entry name" value="2-NITROPROPANE DIOXYGENASE"/>
    <property type="match status" value="1"/>
</dbReference>
<evidence type="ECO:0000256" key="1">
    <source>
        <dbReference type="ARBA" id="ARBA00022630"/>
    </source>
</evidence>
<dbReference type="EMBL" id="LQPZ01000017">
    <property type="protein sequence ID" value="ORX05838.1"/>
    <property type="molecule type" value="Genomic_DNA"/>
</dbReference>
<keyword evidence="1" id="KW-0285">Flavoprotein</keyword>
<reference evidence="4 5" key="1">
    <citation type="submission" date="2016-01" db="EMBL/GenBank/DDBJ databases">
        <title>The new phylogeny of the genus Mycobacterium.</title>
        <authorList>
            <person name="Tarcisio F."/>
            <person name="Conor M."/>
            <person name="Antonella G."/>
            <person name="Elisabetta G."/>
            <person name="Giulia F.S."/>
            <person name="Sara T."/>
            <person name="Anna F."/>
            <person name="Clotilde B."/>
            <person name="Roberto B."/>
            <person name="Veronica D.S."/>
            <person name="Fabio R."/>
            <person name="Monica P."/>
            <person name="Olivier J."/>
            <person name="Enrico T."/>
            <person name="Nicola S."/>
        </authorList>
    </citation>
    <scope>NUCLEOTIDE SEQUENCE [LARGE SCALE GENOMIC DNA]</scope>
    <source>
        <strain evidence="4 5">DSM 44153</strain>
    </source>
</reference>
<dbReference type="OrthoDB" id="9778912at2"/>
<accession>A0A1X2ELF7</accession>
<dbReference type="STRING" id="1798.AWC30_08440"/>
<keyword evidence="2" id="KW-0288">FMN</keyword>
<name>A0A1X2ELF7_9MYCO</name>